<evidence type="ECO:0000256" key="1">
    <source>
        <dbReference type="SAM" id="MobiDB-lite"/>
    </source>
</evidence>
<sequence>MENRRVRNTYQGAKMEKRQEIQRSGENCKTYGGNGGSTEAATSTGRSGTMCFRRRAGRHSLPAVALAFRTGDLRLEFAYLTT</sequence>
<keyword evidence="3" id="KW-1185">Reference proteome</keyword>
<evidence type="ECO:0000313" key="3">
    <source>
        <dbReference type="Proteomes" id="UP000006038"/>
    </source>
</evidence>
<feature type="compositionally biased region" description="Polar residues" evidence="1">
    <location>
        <begin position="37"/>
        <end position="47"/>
    </location>
</feature>
<dbReference type="EnsemblPlants" id="OB03G45890.1">
    <property type="protein sequence ID" value="OB03G45890.1"/>
    <property type="gene ID" value="OB03G45890"/>
</dbReference>
<dbReference type="AlphaFoldDB" id="J3LU63"/>
<protein>
    <submittedName>
        <fullName evidence="2">Uncharacterized protein</fullName>
    </submittedName>
</protein>
<feature type="region of interest" description="Disordered" evidence="1">
    <location>
        <begin position="1"/>
        <end position="47"/>
    </location>
</feature>
<dbReference type="HOGENOM" id="CLU_2562003_0_0_1"/>
<dbReference type="Gramene" id="OB03G45890.1">
    <property type="protein sequence ID" value="OB03G45890.1"/>
    <property type="gene ID" value="OB03G45890"/>
</dbReference>
<proteinExistence type="predicted"/>
<reference evidence="2" key="1">
    <citation type="journal article" date="2013" name="Nat. Commun.">
        <title>Whole-genome sequencing of Oryza brachyantha reveals mechanisms underlying Oryza genome evolution.</title>
        <authorList>
            <person name="Chen J."/>
            <person name="Huang Q."/>
            <person name="Gao D."/>
            <person name="Wang J."/>
            <person name="Lang Y."/>
            <person name="Liu T."/>
            <person name="Li B."/>
            <person name="Bai Z."/>
            <person name="Luis Goicoechea J."/>
            <person name="Liang C."/>
            <person name="Chen C."/>
            <person name="Zhang W."/>
            <person name="Sun S."/>
            <person name="Liao Y."/>
            <person name="Zhang X."/>
            <person name="Yang L."/>
            <person name="Song C."/>
            <person name="Wang M."/>
            <person name="Shi J."/>
            <person name="Liu G."/>
            <person name="Liu J."/>
            <person name="Zhou H."/>
            <person name="Zhou W."/>
            <person name="Yu Q."/>
            <person name="An N."/>
            <person name="Chen Y."/>
            <person name="Cai Q."/>
            <person name="Wang B."/>
            <person name="Liu B."/>
            <person name="Min J."/>
            <person name="Huang Y."/>
            <person name="Wu H."/>
            <person name="Li Z."/>
            <person name="Zhang Y."/>
            <person name="Yin Y."/>
            <person name="Song W."/>
            <person name="Jiang J."/>
            <person name="Jackson S.A."/>
            <person name="Wing R.A."/>
            <person name="Wang J."/>
            <person name="Chen M."/>
        </authorList>
    </citation>
    <scope>NUCLEOTIDE SEQUENCE [LARGE SCALE GENOMIC DNA]</scope>
    <source>
        <strain evidence="2">cv. IRGC 101232</strain>
    </source>
</reference>
<name>J3LU63_ORYBR</name>
<reference evidence="2" key="2">
    <citation type="submission" date="2013-04" db="UniProtKB">
        <authorList>
            <consortium name="EnsemblPlants"/>
        </authorList>
    </citation>
    <scope>IDENTIFICATION</scope>
</reference>
<evidence type="ECO:0000313" key="2">
    <source>
        <dbReference type="EnsemblPlants" id="OB03G45890.1"/>
    </source>
</evidence>
<organism evidence="2">
    <name type="scientific">Oryza brachyantha</name>
    <name type="common">malo sina</name>
    <dbReference type="NCBI Taxonomy" id="4533"/>
    <lineage>
        <taxon>Eukaryota</taxon>
        <taxon>Viridiplantae</taxon>
        <taxon>Streptophyta</taxon>
        <taxon>Embryophyta</taxon>
        <taxon>Tracheophyta</taxon>
        <taxon>Spermatophyta</taxon>
        <taxon>Magnoliopsida</taxon>
        <taxon>Liliopsida</taxon>
        <taxon>Poales</taxon>
        <taxon>Poaceae</taxon>
        <taxon>BOP clade</taxon>
        <taxon>Oryzoideae</taxon>
        <taxon>Oryzeae</taxon>
        <taxon>Oryzinae</taxon>
        <taxon>Oryza</taxon>
    </lineage>
</organism>
<dbReference type="Proteomes" id="UP000006038">
    <property type="component" value="Chromosome 3"/>
</dbReference>
<accession>J3LU63</accession>
<feature type="compositionally biased region" description="Basic and acidic residues" evidence="1">
    <location>
        <begin position="14"/>
        <end position="23"/>
    </location>
</feature>